<dbReference type="EMBL" id="CAJJDN010000002">
    <property type="protein sequence ID" value="CAD8047533.1"/>
    <property type="molecule type" value="Genomic_DNA"/>
</dbReference>
<accession>A0A8S1JY38</accession>
<keyword evidence="2" id="KW-1185">Reference proteome</keyword>
<evidence type="ECO:0000313" key="2">
    <source>
        <dbReference type="Proteomes" id="UP000692954"/>
    </source>
</evidence>
<proteinExistence type="predicted"/>
<organism evidence="1 2">
    <name type="scientific">Paramecium sonneborni</name>
    <dbReference type="NCBI Taxonomy" id="65129"/>
    <lineage>
        <taxon>Eukaryota</taxon>
        <taxon>Sar</taxon>
        <taxon>Alveolata</taxon>
        <taxon>Ciliophora</taxon>
        <taxon>Intramacronucleata</taxon>
        <taxon>Oligohymenophorea</taxon>
        <taxon>Peniculida</taxon>
        <taxon>Parameciidae</taxon>
        <taxon>Paramecium</taxon>
    </lineage>
</organism>
<gene>
    <name evidence="1" type="ORF">PSON_ATCC_30995.1.T0020441</name>
</gene>
<sequence>MNINNNNKLMLQESLDKIKPKLRFFLISQTNLVSKIIVDKLIILICNTKYYHFLIRKVSDSKRQKSQAGERKIPISIQSITKTAETVSPRTIGLEHIKKLINQPTFLHYIQKQLIKFSQVTSKPITQIVNINQRLI</sequence>
<reference evidence="1" key="1">
    <citation type="submission" date="2021-01" db="EMBL/GenBank/DDBJ databases">
        <authorList>
            <consortium name="Genoscope - CEA"/>
            <person name="William W."/>
        </authorList>
    </citation>
    <scope>NUCLEOTIDE SEQUENCE</scope>
</reference>
<name>A0A8S1JY38_9CILI</name>
<dbReference type="Proteomes" id="UP000692954">
    <property type="component" value="Unassembled WGS sequence"/>
</dbReference>
<evidence type="ECO:0000313" key="1">
    <source>
        <dbReference type="EMBL" id="CAD8047533.1"/>
    </source>
</evidence>
<protein>
    <submittedName>
        <fullName evidence="1">Uncharacterized protein</fullName>
    </submittedName>
</protein>
<comment type="caution">
    <text evidence="1">The sequence shown here is derived from an EMBL/GenBank/DDBJ whole genome shotgun (WGS) entry which is preliminary data.</text>
</comment>
<dbReference type="AlphaFoldDB" id="A0A8S1JY38"/>